<organism evidence="6 7">
    <name type="scientific">Sulfitobacter delicatus</name>
    <dbReference type="NCBI Taxonomy" id="218672"/>
    <lineage>
        <taxon>Bacteria</taxon>
        <taxon>Pseudomonadati</taxon>
        <taxon>Pseudomonadota</taxon>
        <taxon>Alphaproteobacteria</taxon>
        <taxon>Rhodobacterales</taxon>
        <taxon>Roseobacteraceae</taxon>
        <taxon>Sulfitobacter</taxon>
    </lineage>
</organism>
<evidence type="ECO:0000259" key="5">
    <source>
        <dbReference type="PROSITE" id="PS50977"/>
    </source>
</evidence>
<dbReference type="InterPro" id="IPR001647">
    <property type="entry name" value="HTH_TetR"/>
</dbReference>
<evidence type="ECO:0000256" key="1">
    <source>
        <dbReference type="ARBA" id="ARBA00023015"/>
    </source>
</evidence>
<dbReference type="PROSITE" id="PS50977">
    <property type="entry name" value="HTH_TETR_2"/>
    <property type="match status" value="1"/>
</dbReference>
<dbReference type="PANTHER" id="PTHR30055:SF234">
    <property type="entry name" value="HTH-TYPE TRANSCRIPTIONAL REGULATOR BETI"/>
    <property type="match status" value="1"/>
</dbReference>
<dbReference type="GO" id="GO:0000976">
    <property type="term" value="F:transcription cis-regulatory region binding"/>
    <property type="evidence" value="ECO:0007669"/>
    <property type="project" value="TreeGrafter"/>
</dbReference>
<accession>A0A1G7TPH9</accession>
<keyword evidence="3" id="KW-0804">Transcription</keyword>
<dbReference type="PANTHER" id="PTHR30055">
    <property type="entry name" value="HTH-TYPE TRANSCRIPTIONAL REGULATOR RUTR"/>
    <property type="match status" value="1"/>
</dbReference>
<evidence type="ECO:0000313" key="7">
    <source>
        <dbReference type="Proteomes" id="UP000199399"/>
    </source>
</evidence>
<dbReference type="Gene3D" id="1.10.357.10">
    <property type="entry name" value="Tetracycline Repressor, domain 2"/>
    <property type="match status" value="1"/>
</dbReference>
<keyword evidence="7" id="KW-1185">Reference proteome</keyword>
<dbReference type="SUPFAM" id="SSF46689">
    <property type="entry name" value="Homeodomain-like"/>
    <property type="match status" value="1"/>
</dbReference>
<dbReference type="OrthoDB" id="8478851at2"/>
<evidence type="ECO:0000256" key="2">
    <source>
        <dbReference type="ARBA" id="ARBA00023125"/>
    </source>
</evidence>
<dbReference type="PRINTS" id="PR00455">
    <property type="entry name" value="HTHTETR"/>
</dbReference>
<evidence type="ECO:0000313" key="6">
    <source>
        <dbReference type="EMBL" id="SDG37267.1"/>
    </source>
</evidence>
<keyword evidence="2 4" id="KW-0238">DNA-binding</keyword>
<sequence>MKTDKKILQAAQELLATGGFGAVSFDTIARSLGVSKQAVLYWYPSKQDLLAAMLVSWLAAEADVAMAAIGDTSTPSAAISAFVKALAAFHLSDLDRFRMMYLAPQTLKAEMQTPLEGEVLDRIHTTTDRMYGSLANCLELDPLQARQHATSIHSAVLGLILMFGLADSIKDPLKHSEEALIAALVTRLTASV</sequence>
<feature type="DNA-binding region" description="H-T-H motif" evidence="4">
    <location>
        <begin position="24"/>
        <end position="43"/>
    </location>
</feature>
<dbReference type="RefSeq" id="WP_093742827.1">
    <property type="nucleotide sequence ID" value="NZ_FNBP01000007.1"/>
</dbReference>
<gene>
    <name evidence="6" type="ORF">SAMN04489759_10720</name>
</gene>
<reference evidence="7" key="1">
    <citation type="submission" date="2016-10" db="EMBL/GenBank/DDBJ databases">
        <authorList>
            <person name="Varghese N."/>
            <person name="Submissions S."/>
        </authorList>
    </citation>
    <scope>NUCLEOTIDE SEQUENCE [LARGE SCALE GENOMIC DNA]</scope>
    <source>
        <strain evidence="7">DSM 16477</strain>
    </source>
</reference>
<dbReference type="Pfam" id="PF00440">
    <property type="entry name" value="TetR_N"/>
    <property type="match status" value="1"/>
</dbReference>
<dbReference type="GO" id="GO:0003700">
    <property type="term" value="F:DNA-binding transcription factor activity"/>
    <property type="evidence" value="ECO:0007669"/>
    <property type="project" value="TreeGrafter"/>
</dbReference>
<protein>
    <submittedName>
        <fullName evidence="6">DNA-binding transcriptional regulator, AcrR family</fullName>
    </submittedName>
</protein>
<dbReference type="Proteomes" id="UP000199399">
    <property type="component" value="Unassembled WGS sequence"/>
</dbReference>
<dbReference type="EMBL" id="FNBP01000007">
    <property type="protein sequence ID" value="SDG37267.1"/>
    <property type="molecule type" value="Genomic_DNA"/>
</dbReference>
<dbReference type="InterPro" id="IPR009057">
    <property type="entry name" value="Homeodomain-like_sf"/>
</dbReference>
<dbReference type="AlphaFoldDB" id="A0A1G7TPH9"/>
<dbReference type="STRING" id="218672.SAMN04489759_10720"/>
<name>A0A1G7TPH9_9RHOB</name>
<evidence type="ECO:0000256" key="3">
    <source>
        <dbReference type="ARBA" id="ARBA00023163"/>
    </source>
</evidence>
<dbReference type="InterPro" id="IPR050109">
    <property type="entry name" value="HTH-type_TetR-like_transc_reg"/>
</dbReference>
<evidence type="ECO:0000256" key="4">
    <source>
        <dbReference type="PROSITE-ProRule" id="PRU00335"/>
    </source>
</evidence>
<dbReference type="Gene3D" id="1.10.10.60">
    <property type="entry name" value="Homeodomain-like"/>
    <property type="match status" value="1"/>
</dbReference>
<keyword evidence="1" id="KW-0805">Transcription regulation</keyword>
<proteinExistence type="predicted"/>
<feature type="domain" description="HTH tetR-type" evidence="5">
    <location>
        <begin position="1"/>
        <end position="61"/>
    </location>
</feature>